<feature type="region of interest" description="Disordered" evidence="1">
    <location>
        <begin position="128"/>
        <end position="147"/>
    </location>
</feature>
<protein>
    <recommendedName>
        <fullName evidence="3">DUF1820 family protein</fullName>
    </recommendedName>
</protein>
<evidence type="ECO:0008006" key="3">
    <source>
        <dbReference type="Google" id="ProtNLM"/>
    </source>
</evidence>
<proteinExistence type="predicted"/>
<name>A0A450RWC4_9GAMM</name>
<sequence>MSILSPFLTQLEGAGRAFAYGSGGRELADSNERARVTMPTKDKTFRVVFHSRGKIYELYAHHVTQADLWGFVEVGELIFGERTAVLVDPGEERLKSEFSGVKYTYVPLHTIIRIDEVEKVGTNKITSTGDKGGNVTPFPTPMYPPAK</sequence>
<dbReference type="AlphaFoldDB" id="A0A450RWC4"/>
<evidence type="ECO:0000313" key="2">
    <source>
        <dbReference type="EMBL" id="VFJ43388.1"/>
    </source>
</evidence>
<gene>
    <name evidence="2" type="ORF">BECKDK2373B_GA0170837_100550</name>
</gene>
<dbReference type="EMBL" id="CAADEX010000005">
    <property type="protein sequence ID" value="VFJ43388.1"/>
    <property type="molecule type" value="Genomic_DNA"/>
</dbReference>
<dbReference type="InterPro" id="IPR014949">
    <property type="entry name" value="DUF1820"/>
</dbReference>
<evidence type="ECO:0000256" key="1">
    <source>
        <dbReference type="SAM" id="MobiDB-lite"/>
    </source>
</evidence>
<accession>A0A450RWC4</accession>
<feature type="compositionally biased region" description="Pro residues" evidence="1">
    <location>
        <begin position="138"/>
        <end position="147"/>
    </location>
</feature>
<reference evidence="2" key="1">
    <citation type="submission" date="2019-02" db="EMBL/GenBank/DDBJ databases">
        <authorList>
            <person name="Gruber-Vodicka R. H."/>
            <person name="Seah K. B. B."/>
        </authorList>
    </citation>
    <scope>NUCLEOTIDE SEQUENCE</scope>
    <source>
        <strain evidence="2">BECK_DK47</strain>
    </source>
</reference>
<dbReference type="Pfam" id="PF08850">
    <property type="entry name" value="DUF1820"/>
    <property type="match status" value="1"/>
</dbReference>
<organism evidence="2">
    <name type="scientific">Candidatus Kentrum sp. DK</name>
    <dbReference type="NCBI Taxonomy" id="2126562"/>
    <lineage>
        <taxon>Bacteria</taxon>
        <taxon>Pseudomonadati</taxon>
        <taxon>Pseudomonadota</taxon>
        <taxon>Gammaproteobacteria</taxon>
        <taxon>Candidatus Kentrum</taxon>
    </lineage>
</organism>